<reference evidence="8" key="1">
    <citation type="submission" date="2022-03" db="EMBL/GenBank/DDBJ databases">
        <title>Complete genome sequence of Caldinitratiruptor microaerophilus.</title>
        <authorList>
            <person name="Mukaiyama R."/>
            <person name="Nishiyama T."/>
            <person name="Ueda K."/>
        </authorList>
    </citation>
    <scope>NUCLEOTIDE SEQUENCE</scope>
    <source>
        <strain evidence="8">JCM 16183</strain>
    </source>
</reference>
<feature type="domain" description="Thioredoxin" evidence="7">
    <location>
        <begin position="9"/>
        <end position="168"/>
    </location>
</feature>
<evidence type="ECO:0000256" key="4">
    <source>
        <dbReference type="ARBA" id="ARBA00023002"/>
    </source>
</evidence>
<evidence type="ECO:0000256" key="6">
    <source>
        <dbReference type="PIRSR" id="PIRSR000239-1"/>
    </source>
</evidence>
<evidence type="ECO:0000313" key="9">
    <source>
        <dbReference type="Proteomes" id="UP001163687"/>
    </source>
</evidence>
<dbReference type="PANTHER" id="PTHR10681:SF121">
    <property type="entry name" value="ALKYL HYDROPEROXIDE REDUCTASE C"/>
    <property type="match status" value="1"/>
</dbReference>
<dbReference type="InterPro" id="IPR050217">
    <property type="entry name" value="Peroxiredoxin"/>
</dbReference>
<dbReference type="PIRSF" id="PIRSF000239">
    <property type="entry name" value="AHPC"/>
    <property type="match status" value="1"/>
</dbReference>
<dbReference type="GO" id="GO:0005829">
    <property type="term" value="C:cytosol"/>
    <property type="evidence" value="ECO:0007669"/>
    <property type="project" value="TreeGrafter"/>
</dbReference>
<keyword evidence="5" id="KW-0676">Redox-active center</keyword>
<dbReference type="InterPro" id="IPR036249">
    <property type="entry name" value="Thioredoxin-like_sf"/>
</dbReference>
<dbReference type="GO" id="GO:0033554">
    <property type="term" value="P:cellular response to stress"/>
    <property type="evidence" value="ECO:0007669"/>
    <property type="project" value="TreeGrafter"/>
</dbReference>
<dbReference type="CDD" id="cd03015">
    <property type="entry name" value="PRX_Typ2cys"/>
    <property type="match status" value="1"/>
</dbReference>
<dbReference type="GO" id="GO:0008379">
    <property type="term" value="F:thioredoxin peroxidase activity"/>
    <property type="evidence" value="ECO:0007669"/>
    <property type="project" value="TreeGrafter"/>
</dbReference>
<keyword evidence="4" id="KW-0560">Oxidoreductase</keyword>
<dbReference type="SUPFAM" id="SSF52833">
    <property type="entry name" value="Thioredoxin-like"/>
    <property type="match status" value="1"/>
</dbReference>
<proteinExistence type="inferred from homology"/>
<evidence type="ECO:0000256" key="5">
    <source>
        <dbReference type="ARBA" id="ARBA00023284"/>
    </source>
</evidence>
<name>A0AA35CN04_9FIRM</name>
<dbReference type="PANTHER" id="PTHR10681">
    <property type="entry name" value="THIOREDOXIN PEROXIDASE"/>
    <property type="match status" value="1"/>
</dbReference>
<dbReference type="InterPro" id="IPR000866">
    <property type="entry name" value="AhpC/TSA"/>
</dbReference>
<sequence>MDVQPQSCVRVGAQVPDFVLPAYFPETGEQGEVRLQEYKQQGKWVVLVFYPADFTFVCPTELADYARYHSALRERGVEIIGVSTDTVFTHKAWLEAETMLRSVRYPLAADHTGAVSRMFGVYDEQSGVAMRGTFVISPEGVLQALQITAENVGRSAEETYRLIEGLQFVRNNPGVACPASWRPGEKVLKPGLDLVGNVGRTLGGD</sequence>
<dbReference type="InterPro" id="IPR019479">
    <property type="entry name" value="Peroxiredoxin_C"/>
</dbReference>
<dbReference type="InterPro" id="IPR013766">
    <property type="entry name" value="Thioredoxin_domain"/>
</dbReference>
<dbReference type="PROSITE" id="PS51352">
    <property type="entry name" value="THIOREDOXIN_2"/>
    <property type="match status" value="1"/>
</dbReference>
<gene>
    <name evidence="8" type="primary">ahpC1</name>
    <name evidence="8" type="ORF">caldi_24530</name>
</gene>
<accession>A0AA35CN04</accession>
<dbReference type="Pfam" id="PF00578">
    <property type="entry name" value="AhpC-TSA"/>
    <property type="match status" value="1"/>
</dbReference>
<evidence type="ECO:0000259" key="7">
    <source>
        <dbReference type="PROSITE" id="PS51352"/>
    </source>
</evidence>
<keyword evidence="2" id="KW-0575">Peroxidase</keyword>
<dbReference type="Gene3D" id="3.40.30.10">
    <property type="entry name" value="Glutaredoxin"/>
    <property type="match status" value="1"/>
</dbReference>
<dbReference type="Proteomes" id="UP001163687">
    <property type="component" value="Chromosome"/>
</dbReference>
<dbReference type="KEGG" id="cmic:caldi_24530"/>
<dbReference type="InterPro" id="IPR024706">
    <property type="entry name" value="Peroxiredoxin_AhpC-typ"/>
</dbReference>
<evidence type="ECO:0000256" key="2">
    <source>
        <dbReference type="ARBA" id="ARBA00022559"/>
    </source>
</evidence>
<evidence type="ECO:0000256" key="3">
    <source>
        <dbReference type="ARBA" id="ARBA00022862"/>
    </source>
</evidence>
<dbReference type="GO" id="GO:0042744">
    <property type="term" value="P:hydrogen peroxide catabolic process"/>
    <property type="evidence" value="ECO:0007669"/>
    <property type="project" value="TreeGrafter"/>
</dbReference>
<dbReference type="GO" id="GO:0045454">
    <property type="term" value="P:cell redox homeostasis"/>
    <property type="evidence" value="ECO:0007669"/>
    <property type="project" value="TreeGrafter"/>
</dbReference>
<dbReference type="AlphaFoldDB" id="A0AA35CN04"/>
<evidence type="ECO:0000313" key="8">
    <source>
        <dbReference type="EMBL" id="BDG61363.1"/>
    </source>
</evidence>
<dbReference type="RefSeq" id="WP_264842017.1">
    <property type="nucleotide sequence ID" value="NZ_AP025628.1"/>
</dbReference>
<evidence type="ECO:0000256" key="1">
    <source>
        <dbReference type="ARBA" id="ARBA00009796"/>
    </source>
</evidence>
<dbReference type="GO" id="GO:0006979">
    <property type="term" value="P:response to oxidative stress"/>
    <property type="evidence" value="ECO:0007669"/>
    <property type="project" value="TreeGrafter"/>
</dbReference>
<dbReference type="EMBL" id="AP025628">
    <property type="protein sequence ID" value="BDG61363.1"/>
    <property type="molecule type" value="Genomic_DNA"/>
</dbReference>
<organism evidence="8 9">
    <name type="scientific">Caldinitratiruptor microaerophilus</name>
    <dbReference type="NCBI Taxonomy" id="671077"/>
    <lineage>
        <taxon>Bacteria</taxon>
        <taxon>Bacillati</taxon>
        <taxon>Bacillota</taxon>
        <taxon>Clostridia</taxon>
        <taxon>Eubacteriales</taxon>
        <taxon>Symbiobacteriaceae</taxon>
        <taxon>Caldinitratiruptor</taxon>
    </lineage>
</organism>
<comment type="similarity">
    <text evidence="1">Belongs to the peroxiredoxin family. AhpC/Prx1 subfamily.</text>
</comment>
<keyword evidence="9" id="KW-1185">Reference proteome</keyword>
<feature type="active site" description="Cysteine sulfenic acid (-SOH) intermediate; for peroxidase activity" evidence="6">
    <location>
        <position position="58"/>
    </location>
</feature>
<dbReference type="Pfam" id="PF10417">
    <property type="entry name" value="1-cysPrx_C"/>
    <property type="match status" value="1"/>
</dbReference>
<keyword evidence="3" id="KW-0049">Antioxidant</keyword>
<protein>
    <submittedName>
        <fullName evidence="8">Peroxiredoxin</fullName>
    </submittedName>
</protein>